<dbReference type="PANTHER" id="PTHR35936">
    <property type="entry name" value="MEMBRANE-BOUND LYTIC MUREIN TRANSGLYCOSYLASE F"/>
    <property type="match status" value="1"/>
</dbReference>
<dbReference type="SMART" id="SM00079">
    <property type="entry name" value="PBPe"/>
    <property type="match status" value="1"/>
</dbReference>
<name>A0ABS6TAJ9_9ENTE</name>
<feature type="domain" description="Ionotropic glutamate receptor C-terminal" evidence="4">
    <location>
        <begin position="50"/>
        <end position="270"/>
    </location>
</feature>
<feature type="domain" description="Solute-binding protein family 3/N-terminal" evidence="3">
    <location>
        <begin position="50"/>
        <end position="272"/>
    </location>
</feature>
<organism evidence="5 6">
    <name type="scientific">Enterococcus alishanensis</name>
    <dbReference type="NCBI Taxonomy" id="1303817"/>
    <lineage>
        <taxon>Bacteria</taxon>
        <taxon>Bacillati</taxon>
        <taxon>Bacillota</taxon>
        <taxon>Bacilli</taxon>
        <taxon>Lactobacillales</taxon>
        <taxon>Enterococcaceae</taxon>
        <taxon>Enterococcus</taxon>
    </lineage>
</organism>
<dbReference type="RefSeq" id="WP_218324973.1">
    <property type="nucleotide sequence ID" value="NZ_JAHUZB010000002.1"/>
</dbReference>
<evidence type="ECO:0000256" key="1">
    <source>
        <dbReference type="ARBA" id="ARBA00022729"/>
    </source>
</evidence>
<dbReference type="InterPro" id="IPR001320">
    <property type="entry name" value="Iontro_rcpt_C"/>
</dbReference>
<dbReference type="Pfam" id="PF00497">
    <property type="entry name" value="SBP_bac_3"/>
    <property type="match status" value="1"/>
</dbReference>
<sequence length="281" mass="29864">MKKITGIAIGLLALVTLAACGSSNDSGTDSSGSNNTSSEVTLDSIKKAGVLKVATSADFAPFEFHTMVDGKDQIVGADIDMVNAIADELGVKTQVSDMSFNTVLASVKEGKADIAVSGISATAERQKQFDFTDNYYNPPQVIIINKKNQDTLNSIAAFDGKQVGAQKGSTQEDIVKDQLSGAKLVSIDKVPSMIVELNQGSLDGMVVEQTIAESYVEQNSDLMIANVELKTDDDNAFSIALPKGSTELKDELNKIIAKLISEGKIDEYVKANNQVAESTEE</sequence>
<gene>
    <name evidence="5" type="ORF">KUA55_04410</name>
</gene>
<proteinExistence type="predicted"/>
<keyword evidence="6" id="KW-1185">Reference proteome</keyword>
<dbReference type="Proteomes" id="UP000774130">
    <property type="component" value="Unassembled WGS sequence"/>
</dbReference>
<dbReference type="EMBL" id="JAHUZB010000002">
    <property type="protein sequence ID" value="MBV7389912.1"/>
    <property type="molecule type" value="Genomic_DNA"/>
</dbReference>
<dbReference type="PROSITE" id="PS51257">
    <property type="entry name" value="PROKAR_LIPOPROTEIN"/>
    <property type="match status" value="1"/>
</dbReference>
<evidence type="ECO:0000313" key="6">
    <source>
        <dbReference type="Proteomes" id="UP000774130"/>
    </source>
</evidence>
<evidence type="ECO:0000313" key="5">
    <source>
        <dbReference type="EMBL" id="MBV7389912.1"/>
    </source>
</evidence>
<accession>A0ABS6TAJ9</accession>
<comment type="caution">
    <text evidence="5">The sequence shown here is derived from an EMBL/GenBank/DDBJ whole genome shotgun (WGS) entry which is preliminary data.</text>
</comment>
<feature type="chain" id="PRO_5045094069" evidence="2">
    <location>
        <begin position="19"/>
        <end position="281"/>
    </location>
</feature>
<protein>
    <submittedName>
        <fullName evidence="5">Transporter substrate-binding domain-containing protein</fullName>
    </submittedName>
</protein>
<evidence type="ECO:0000259" key="4">
    <source>
        <dbReference type="SMART" id="SM00079"/>
    </source>
</evidence>
<dbReference type="SMART" id="SM00062">
    <property type="entry name" value="PBPb"/>
    <property type="match status" value="1"/>
</dbReference>
<evidence type="ECO:0000259" key="3">
    <source>
        <dbReference type="SMART" id="SM00062"/>
    </source>
</evidence>
<dbReference type="InterPro" id="IPR001638">
    <property type="entry name" value="Solute-binding_3/MltF_N"/>
</dbReference>
<evidence type="ECO:0000256" key="2">
    <source>
        <dbReference type="SAM" id="SignalP"/>
    </source>
</evidence>
<dbReference type="PANTHER" id="PTHR35936:SF17">
    <property type="entry name" value="ARGININE-BINDING EXTRACELLULAR PROTEIN ARTP"/>
    <property type="match status" value="1"/>
</dbReference>
<keyword evidence="1 2" id="KW-0732">Signal</keyword>
<reference evidence="5 6" key="1">
    <citation type="submission" date="2021-06" db="EMBL/GenBank/DDBJ databases">
        <title>Enterococcus alishanensis sp. nov., a novel lactic acid bacterium isolated from fresh coffee beans.</title>
        <authorList>
            <person name="Chen Y.-S."/>
        </authorList>
    </citation>
    <scope>NUCLEOTIDE SEQUENCE [LARGE SCALE GENOMIC DNA]</scope>
    <source>
        <strain evidence="5 6">ALS3</strain>
    </source>
</reference>
<feature type="signal peptide" evidence="2">
    <location>
        <begin position="1"/>
        <end position="18"/>
    </location>
</feature>